<keyword evidence="2" id="KW-1133">Transmembrane helix</keyword>
<dbReference type="RefSeq" id="WP_382378820.1">
    <property type="nucleotide sequence ID" value="NZ_JBHRZI010000036.1"/>
</dbReference>
<dbReference type="EMBL" id="JBHRZI010000036">
    <property type="protein sequence ID" value="MFC3897331.1"/>
    <property type="molecule type" value="Genomic_DNA"/>
</dbReference>
<sequence length="195" mass="19479">MRPGSTGGLGGSAQAGPFSSAERGRPRRGAAPALIGALCGLAWAAGLRGLMAIVAGSESTATWLGTFAQLLLPGLVVGALLGWAARPWFVFAPFLFAASVVSPALFTTGIGGGAIALPVFGIAGGYALAGRGPRWTRALAGLVAVAPIPGWIWATTLFGPDFAVTTPRGAWIAVYFTAFVAVLAVGCANPLKGSG</sequence>
<keyword evidence="4" id="KW-1185">Reference proteome</keyword>
<reference evidence="4" key="1">
    <citation type="journal article" date="2019" name="Int. J. Syst. Evol. Microbiol.">
        <title>The Global Catalogue of Microorganisms (GCM) 10K type strain sequencing project: providing services to taxonomists for standard genome sequencing and annotation.</title>
        <authorList>
            <consortium name="The Broad Institute Genomics Platform"/>
            <consortium name="The Broad Institute Genome Sequencing Center for Infectious Disease"/>
            <person name="Wu L."/>
            <person name="Ma J."/>
        </authorList>
    </citation>
    <scope>NUCLEOTIDE SEQUENCE [LARGE SCALE GENOMIC DNA]</scope>
    <source>
        <strain evidence="4">CGMCC 4.7405</strain>
    </source>
</reference>
<proteinExistence type="predicted"/>
<feature type="transmembrane region" description="Helical" evidence="2">
    <location>
        <begin position="33"/>
        <end position="55"/>
    </location>
</feature>
<feature type="region of interest" description="Disordered" evidence="1">
    <location>
        <begin position="1"/>
        <end position="25"/>
    </location>
</feature>
<feature type="transmembrane region" description="Helical" evidence="2">
    <location>
        <begin position="138"/>
        <end position="158"/>
    </location>
</feature>
<evidence type="ECO:0000256" key="1">
    <source>
        <dbReference type="SAM" id="MobiDB-lite"/>
    </source>
</evidence>
<evidence type="ECO:0000313" key="4">
    <source>
        <dbReference type="Proteomes" id="UP001595690"/>
    </source>
</evidence>
<dbReference type="Proteomes" id="UP001595690">
    <property type="component" value="Unassembled WGS sequence"/>
</dbReference>
<name>A0ABV8C5U1_9PSEU</name>
<evidence type="ECO:0000313" key="3">
    <source>
        <dbReference type="EMBL" id="MFC3897331.1"/>
    </source>
</evidence>
<organism evidence="3 4">
    <name type="scientific">Lentzea rhizosphaerae</name>
    <dbReference type="NCBI Taxonomy" id="2041025"/>
    <lineage>
        <taxon>Bacteria</taxon>
        <taxon>Bacillati</taxon>
        <taxon>Actinomycetota</taxon>
        <taxon>Actinomycetes</taxon>
        <taxon>Pseudonocardiales</taxon>
        <taxon>Pseudonocardiaceae</taxon>
        <taxon>Lentzea</taxon>
    </lineage>
</organism>
<accession>A0ABV8C5U1</accession>
<feature type="transmembrane region" description="Helical" evidence="2">
    <location>
        <begin position="170"/>
        <end position="191"/>
    </location>
</feature>
<keyword evidence="2" id="KW-0472">Membrane</keyword>
<feature type="transmembrane region" description="Helical" evidence="2">
    <location>
        <begin position="61"/>
        <end position="81"/>
    </location>
</feature>
<keyword evidence="2" id="KW-0812">Transmembrane</keyword>
<gene>
    <name evidence="3" type="ORF">ACFOWZ_38130</name>
</gene>
<evidence type="ECO:0000256" key="2">
    <source>
        <dbReference type="SAM" id="Phobius"/>
    </source>
</evidence>
<comment type="caution">
    <text evidence="3">The sequence shown here is derived from an EMBL/GenBank/DDBJ whole genome shotgun (WGS) entry which is preliminary data.</text>
</comment>
<feature type="compositionally biased region" description="Gly residues" evidence="1">
    <location>
        <begin position="1"/>
        <end position="13"/>
    </location>
</feature>
<protein>
    <submittedName>
        <fullName evidence="3">Uncharacterized protein</fullName>
    </submittedName>
</protein>